<dbReference type="GO" id="GO:0046982">
    <property type="term" value="F:protein heterodimerization activity"/>
    <property type="evidence" value="ECO:0007669"/>
    <property type="project" value="InterPro"/>
</dbReference>
<reference evidence="2 3" key="1">
    <citation type="submission" date="2019-03" db="EMBL/GenBank/DDBJ databases">
        <title>Single cell metagenomics reveals metabolic interactions within the superorganism composed of flagellate Streblomastix strix and complex community of Bacteroidetes bacteria on its surface.</title>
        <authorList>
            <person name="Treitli S.C."/>
            <person name="Kolisko M."/>
            <person name="Husnik F."/>
            <person name="Keeling P."/>
            <person name="Hampl V."/>
        </authorList>
    </citation>
    <scope>NUCLEOTIDE SEQUENCE [LARGE SCALE GENOMIC DNA]</scope>
    <source>
        <strain evidence="2">ST1C</strain>
    </source>
</reference>
<gene>
    <name evidence="2" type="ORF">EZS28_047935</name>
</gene>
<dbReference type="EMBL" id="SNRW01032817">
    <property type="protein sequence ID" value="KAA6356538.1"/>
    <property type="molecule type" value="Genomic_DNA"/>
</dbReference>
<sequence length="147" mass="16054">MMKKAEQDESERLESIHEGIDESGEGCIANNNKKICVANLFEFYSLIHLDPDTSEEEVATPAAPKLALRGIAKRVIHSIDPTFKISAAAAKQLSDIAETFVHFLACAAHDMASMEGRSTIGIDEVRSALENCGQSYLITKINESNTK</sequence>
<dbReference type="InterPro" id="IPR003958">
    <property type="entry name" value="CBFA_NFYB_domain"/>
</dbReference>
<evidence type="ECO:0000313" key="2">
    <source>
        <dbReference type="EMBL" id="KAA6356538.1"/>
    </source>
</evidence>
<dbReference type="Proteomes" id="UP000324800">
    <property type="component" value="Unassembled WGS sequence"/>
</dbReference>
<dbReference type="Gene3D" id="1.10.20.10">
    <property type="entry name" value="Histone, subunit A"/>
    <property type="match status" value="1"/>
</dbReference>
<organism evidence="2 3">
    <name type="scientific">Streblomastix strix</name>
    <dbReference type="NCBI Taxonomy" id="222440"/>
    <lineage>
        <taxon>Eukaryota</taxon>
        <taxon>Metamonada</taxon>
        <taxon>Preaxostyla</taxon>
        <taxon>Oxymonadida</taxon>
        <taxon>Streblomastigidae</taxon>
        <taxon>Streblomastix</taxon>
    </lineage>
</organism>
<feature type="domain" description="Transcription factor CBF/NF-Y/archaeal histone" evidence="1">
    <location>
        <begin position="73"/>
        <end position="129"/>
    </location>
</feature>
<comment type="caution">
    <text evidence="2">The sequence shown here is derived from an EMBL/GenBank/DDBJ whole genome shotgun (WGS) entry which is preliminary data.</text>
</comment>
<dbReference type="SUPFAM" id="SSF47113">
    <property type="entry name" value="Histone-fold"/>
    <property type="match status" value="1"/>
</dbReference>
<dbReference type="InterPro" id="IPR009072">
    <property type="entry name" value="Histone-fold"/>
</dbReference>
<protein>
    <recommendedName>
        <fullName evidence="1">Transcription factor CBF/NF-Y/archaeal histone domain-containing protein</fullName>
    </recommendedName>
</protein>
<dbReference type="AlphaFoldDB" id="A0A5J4TE96"/>
<dbReference type="Pfam" id="PF00808">
    <property type="entry name" value="CBFD_NFYB_HMF"/>
    <property type="match status" value="1"/>
</dbReference>
<evidence type="ECO:0000259" key="1">
    <source>
        <dbReference type="Pfam" id="PF00808"/>
    </source>
</evidence>
<name>A0A5J4TE96_9EUKA</name>
<proteinExistence type="predicted"/>
<accession>A0A5J4TE96</accession>
<evidence type="ECO:0000313" key="3">
    <source>
        <dbReference type="Proteomes" id="UP000324800"/>
    </source>
</evidence>